<gene>
    <name evidence="3" type="ORF">HNQ58_001729</name>
</gene>
<accession>A0A7W7Y0F7</accession>
<feature type="chain" id="PRO_5031011991" evidence="2">
    <location>
        <begin position="23"/>
        <end position="451"/>
    </location>
</feature>
<proteinExistence type="predicted"/>
<reference evidence="3 4" key="1">
    <citation type="submission" date="2020-08" db="EMBL/GenBank/DDBJ databases">
        <title>Genomic Encyclopedia of Type Strains, Phase IV (KMG-IV): sequencing the most valuable type-strain genomes for metagenomic binning, comparative biology and taxonomic classification.</title>
        <authorList>
            <person name="Goeker M."/>
        </authorList>
    </citation>
    <scope>NUCLEOTIDE SEQUENCE [LARGE SCALE GENOMIC DNA]</scope>
    <source>
        <strain evidence="3 4">DSM 25897</strain>
    </source>
</reference>
<name>A0A7W7Y0F7_9GAMM</name>
<evidence type="ECO:0000313" key="3">
    <source>
        <dbReference type="EMBL" id="MBB5015819.1"/>
    </source>
</evidence>
<feature type="signal peptide" evidence="2">
    <location>
        <begin position="1"/>
        <end position="22"/>
    </location>
</feature>
<organism evidence="3 4">
    <name type="scientific">Rehaibacterium terrae</name>
    <dbReference type="NCBI Taxonomy" id="1341696"/>
    <lineage>
        <taxon>Bacteria</taxon>
        <taxon>Pseudomonadati</taxon>
        <taxon>Pseudomonadota</taxon>
        <taxon>Gammaproteobacteria</taxon>
        <taxon>Lysobacterales</taxon>
        <taxon>Lysobacteraceae</taxon>
        <taxon>Rehaibacterium</taxon>
    </lineage>
</organism>
<comment type="caution">
    <text evidence="3">The sequence shown here is derived from an EMBL/GenBank/DDBJ whole genome shotgun (WGS) entry which is preliminary data.</text>
</comment>
<evidence type="ECO:0000256" key="2">
    <source>
        <dbReference type="SAM" id="SignalP"/>
    </source>
</evidence>
<protein>
    <submittedName>
        <fullName evidence="3">Uncharacterized protein</fullName>
    </submittedName>
</protein>
<dbReference type="AlphaFoldDB" id="A0A7W7Y0F7"/>
<dbReference type="EMBL" id="JACHHX010000011">
    <property type="protein sequence ID" value="MBB5015819.1"/>
    <property type="molecule type" value="Genomic_DNA"/>
</dbReference>
<evidence type="ECO:0000256" key="1">
    <source>
        <dbReference type="SAM" id="MobiDB-lite"/>
    </source>
</evidence>
<evidence type="ECO:0000313" key="4">
    <source>
        <dbReference type="Proteomes" id="UP000519004"/>
    </source>
</evidence>
<keyword evidence="4" id="KW-1185">Reference proteome</keyword>
<sequence length="451" mass="49282">MSLSRRLLPFVLALCAGAPAHAEQEPVLPAAELVAPALLAGPGYRVEARAEVRGYQARFRLHTPWGELQAESVEMLAIRVGEMPALEALYSESVGETLRASGLEAVAAPVKAIANVASHPVQSVVGLPQGVLRYFGERLSKLGAQARKLGHRIDERISHEGSPYQEVDGPLAATRDPTPAEDRPWWDKPARELGRLIKNEAGYGKARREIAERLGVDPYTSNPLLKERLDALAWAASSGKLGINQALALATGGASEVLGYVQQVDRLVLTMAPEDVRARNEDQLARVCADEELRYAFLHKGTYTPTLQTALVDLLVGLRPAGGCEAFLETALMAASEVEARFVVNSLRLLDHYLRDEAHGGHFVPVGALPAYLTRGGEFVLPLPVDYLSWTPQIRQWFDRPGIGDRRYRTLLVSGRLSPRSERMLTRRGWSLVPHVRYAGAPPYVASPVSP</sequence>
<dbReference type="Proteomes" id="UP000519004">
    <property type="component" value="Unassembled WGS sequence"/>
</dbReference>
<dbReference type="RefSeq" id="WP_183948495.1">
    <property type="nucleotide sequence ID" value="NZ_JACHHX010000011.1"/>
</dbReference>
<feature type="region of interest" description="Disordered" evidence="1">
    <location>
        <begin position="161"/>
        <end position="186"/>
    </location>
</feature>
<keyword evidence="2" id="KW-0732">Signal</keyword>